<feature type="region of interest" description="Disordered" evidence="5">
    <location>
        <begin position="157"/>
        <end position="202"/>
    </location>
</feature>
<dbReference type="SUPFAM" id="SSF52058">
    <property type="entry name" value="L domain-like"/>
    <property type="match status" value="1"/>
</dbReference>
<organism evidence="7">
    <name type="scientific">Noccaea caerulescens</name>
    <name type="common">Alpine penny-cress</name>
    <name type="synonym">Thlaspi caerulescens</name>
    <dbReference type="NCBI Taxonomy" id="107243"/>
    <lineage>
        <taxon>Eukaryota</taxon>
        <taxon>Viridiplantae</taxon>
        <taxon>Streptophyta</taxon>
        <taxon>Embryophyta</taxon>
        <taxon>Tracheophyta</taxon>
        <taxon>Spermatophyta</taxon>
        <taxon>Magnoliopsida</taxon>
        <taxon>eudicotyledons</taxon>
        <taxon>Gunneridae</taxon>
        <taxon>Pentapetalae</taxon>
        <taxon>rosids</taxon>
        <taxon>malvids</taxon>
        <taxon>Brassicales</taxon>
        <taxon>Brassicaceae</taxon>
        <taxon>Coluteocarpeae</taxon>
        <taxon>Noccaea</taxon>
    </lineage>
</organism>
<proteinExistence type="predicted"/>
<evidence type="ECO:0000256" key="3">
    <source>
        <dbReference type="ARBA" id="ARBA00022821"/>
    </source>
</evidence>
<feature type="domain" description="TIR" evidence="6">
    <location>
        <begin position="393"/>
        <end position="535"/>
    </location>
</feature>
<dbReference type="InterPro" id="IPR044974">
    <property type="entry name" value="Disease_R_plants"/>
</dbReference>
<dbReference type="Gene3D" id="3.40.50.10140">
    <property type="entry name" value="Toll/interleukin-1 receptor homology (TIR) domain"/>
    <property type="match status" value="1"/>
</dbReference>
<protein>
    <submittedName>
        <fullName evidence="7">Putative WRKY transcription factor 19</fullName>
    </submittedName>
</protein>
<dbReference type="GO" id="GO:0006952">
    <property type="term" value="P:defense response"/>
    <property type="evidence" value="ECO:0007669"/>
    <property type="project" value="UniProtKB-KW"/>
</dbReference>
<dbReference type="InterPro" id="IPR036390">
    <property type="entry name" value="WH_DNA-bd_sf"/>
</dbReference>
<keyword evidence="4" id="KW-0520">NAD</keyword>
<dbReference type="PANTHER" id="PTHR11017:SF565">
    <property type="entry name" value="TIR DOMAIN-CONTAINING PROTEIN"/>
    <property type="match status" value="1"/>
</dbReference>
<evidence type="ECO:0000256" key="1">
    <source>
        <dbReference type="ARBA" id="ARBA00022614"/>
    </source>
</evidence>
<sequence>MEPGTLPSPPSDYPLWPAGLRKLRFVNSPPPIIITSSRIQGEDGSPITIELVDAVTNARVTSDLRLEIVALGTDITEENLTTEEFNRNMRQQLLVGDLTVKLKDGVGVISGDVAFTDNSTTHGMFRLGAKATQGGVVEAISNAFSCIDLPGRQSLITGGSDLSDQQSQKRQRQIRGPRPSPLIISKDSHKINISGPRPSPLIVRKDSHKIKKPPTHPLPIYNVSRKRRNVDTTPSEFRKVVQLHTGISSAVFLGPDNGKGVSPAARLAATENACQRRGKESAARYETVELEEAVEFGDHASGIILPSPEIHQGGISPSEGSVTVNMFSSNLFSSYSRFLNTSVASRSSKNMQDTESSIGFPGSSVDERSQITNLSGCDSGLRSTRVGSSDSKDYYDVVIRYERGDISNDDFTSHLRAALCRRGISVDQDFDDVYTVPECRVLIIFLTSAHVPSSLLHILEHQGKERRVVYPIYYGISPSDLIGNRKNYERFFLQDKRKRWQAAWKEITQTPGYVLTDNSESELIDEIVIDALKVLRTNDNEKMIGMDMQVEEILSLLCIESPDVRSIGIWGTVGVGKTAIAEEIFRNISVQYETCVFLKDLHKEVELKGHDAVREDFLSKVLEVEPHVIRISDMKTSFLRTRLQRKRILVVLDDVNDFRDVETFLGKLSYFGSGSRIIITSRNRRVFVHCKTGHVYEVKPLDVSKSLLLLGRDTFQHVTSTEAFRKLTLEMVKFSNGHPQVLQFCSKSDAAKLFLIYKEWKQLSQRIQKTSPIFIPGIFERSCIGLDDNERSIFLDIACFFGRMDKDNVAMLLDGCGFSAHVGLRSLVDKSLLTISHNMVDMLSFLRATGREIVRQESPDRPGDRSRLWNSEEIMKIFIDDTGTSAIEGIFLDLSKLQFDANPNVFEKMCNLRLLKFYFSEVIENHGVSLPQGLEYLPSKLRLLHWEYYPLSSLPRSFDPKNLVELNLPNSCAKQLWKGKKSLEKLRKMRLSYSYQLTKIPRLSNAPNLEHIDLEGCSSLASISQSISSLKKLVFLNLKDCSKLESVPSTVDLESLEVLNISGCSKLETLPEISPNVKELFMGATMIQEIPSSIKNLVSLEKLDLENSTHLVNLPTSICKLKHLETLNLSGCSSLERFPELSRRMKCLRFLDLSRTAIKVLHSSISYLTALEELRFVECKNLVRLPDNAWSLRFKVEFRQIDAEKFSKLWNRFGWLKKVQIS</sequence>
<dbReference type="InterPro" id="IPR000157">
    <property type="entry name" value="TIR_dom"/>
</dbReference>
<evidence type="ECO:0000256" key="2">
    <source>
        <dbReference type="ARBA" id="ARBA00022737"/>
    </source>
</evidence>
<dbReference type="InterPro" id="IPR027417">
    <property type="entry name" value="P-loop_NTPase"/>
</dbReference>
<dbReference type="Pfam" id="PF23282">
    <property type="entry name" value="WHD_ROQ1"/>
    <property type="match status" value="1"/>
</dbReference>
<dbReference type="Pfam" id="PF00931">
    <property type="entry name" value="NB-ARC"/>
    <property type="match status" value="1"/>
</dbReference>
<accession>A0A1J3GF22</accession>
<keyword evidence="3" id="KW-0611">Plant defense</keyword>
<dbReference type="GO" id="GO:0043531">
    <property type="term" value="F:ADP binding"/>
    <property type="evidence" value="ECO:0007669"/>
    <property type="project" value="InterPro"/>
</dbReference>
<dbReference type="PROSITE" id="PS50104">
    <property type="entry name" value="TIR"/>
    <property type="match status" value="1"/>
</dbReference>
<evidence type="ECO:0000259" key="6">
    <source>
        <dbReference type="PROSITE" id="PS50104"/>
    </source>
</evidence>
<keyword evidence="2" id="KW-0677">Repeat</keyword>
<dbReference type="Pfam" id="PF07725">
    <property type="entry name" value="LRR_3"/>
    <property type="match status" value="1"/>
</dbReference>
<keyword evidence="1" id="KW-0433">Leucine-rich repeat</keyword>
<dbReference type="FunFam" id="3.80.10.10:FF:000386">
    <property type="entry name" value="Disease resistance protein RPS4"/>
    <property type="match status" value="1"/>
</dbReference>
<dbReference type="Gene3D" id="3.80.10.10">
    <property type="entry name" value="Ribonuclease Inhibitor"/>
    <property type="match status" value="2"/>
</dbReference>
<feature type="compositionally biased region" description="Polar residues" evidence="5">
    <location>
        <begin position="157"/>
        <end position="168"/>
    </location>
</feature>
<dbReference type="Pfam" id="PF23286">
    <property type="entry name" value="LRR_13"/>
    <property type="match status" value="1"/>
</dbReference>
<dbReference type="Pfam" id="PF07887">
    <property type="entry name" value="Calmodulin_bind"/>
    <property type="match status" value="1"/>
</dbReference>
<dbReference type="PANTHER" id="PTHR11017">
    <property type="entry name" value="LEUCINE-RICH REPEAT-CONTAINING PROTEIN"/>
    <property type="match status" value="1"/>
</dbReference>
<name>A0A1J3GF22_NOCCA</name>
<dbReference type="SMART" id="SM00382">
    <property type="entry name" value="AAA"/>
    <property type="match status" value="1"/>
</dbReference>
<dbReference type="PRINTS" id="PR00364">
    <property type="entry name" value="DISEASERSIST"/>
</dbReference>
<dbReference type="EMBL" id="GEVL01023656">
    <property type="protein sequence ID" value="JAU53685.1"/>
    <property type="molecule type" value="Transcribed_RNA"/>
</dbReference>
<dbReference type="InterPro" id="IPR058192">
    <property type="entry name" value="WHD_ROQ1-like"/>
</dbReference>
<reference evidence="7" key="1">
    <citation type="submission" date="2016-07" db="EMBL/GenBank/DDBJ databases">
        <title>De novo transcriptome assembly of four accessions of the metal hyperaccumulator plant Noccaea caerulescens.</title>
        <authorList>
            <person name="Blande D."/>
            <person name="Halimaa P."/>
            <person name="Tervahauta A.I."/>
            <person name="Aarts M.G."/>
            <person name="Karenlampi S.O."/>
        </authorList>
    </citation>
    <scope>NUCLEOTIDE SEQUENCE</scope>
</reference>
<dbReference type="InterPro" id="IPR011713">
    <property type="entry name" value="Leu-rich_rpt_3"/>
</dbReference>
<dbReference type="SUPFAM" id="SSF52540">
    <property type="entry name" value="P-loop containing nucleoside triphosphate hydrolases"/>
    <property type="match status" value="1"/>
</dbReference>
<dbReference type="Gene3D" id="3.40.50.300">
    <property type="entry name" value="P-loop containing nucleotide triphosphate hydrolases"/>
    <property type="match status" value="1"/>
</dbReference>
<dbReference type="AlphaFoldDB" id="A0A1J3GF22"/>
<evidence type="ECO:0000256" key="5">
    <source>
        <dbReference type="SAM" id="MobiDB-lite"/>
    </source>
</evidence>
<gene>
    <name evidence="7" type="ORF">LE_TR16770_c0_g1_i1_g.53551</name>
</gene>
<dbReference type="InterPro" id="IPR032675">
    <property type="entry name" value="LRR_dom_sf"/>
</dbReference>
<dbReference type="InterPro" id="IPR002182">
    <property type="entry name" value="NB-ARC"/>
</dbReference>
<dbReference type="GO" id="GO:0007165">
    <property type="term" value="P:signal transduction"/>
    <property type="evidence" value="ECO:0007669"/>
    <property type="project" value="InterPro"/>
</dbReference>
<evidence type="ECO:0000313" key="7">
    <source>
        <dbReference type="EMBL" id="JAU53685.1"/>
    </source>
</evidence>
<dbReference type="InterPro" id="IPR035897">
    <property type="entry name" value="Toll_tir_struct_dom_sf"/>
</dbReference>
<dbReference type="SUPFAM" id="SSF46785">
    <property type="entry name" value="Winged helix' DNA-binding domain"/>
    <property type="match status" value="1"/>
</dbReference>
<dbReference type="InterPro" id="IPR058546">
    <property type="entry name" value="RPS4B/Roq1-like_LRR"/>
</dbReference>
<evidence type="ECO:0000256" key="4">
    <source>
        <dbReference type="ARBA" id="ARBA00023027"/>
    </source>
</evidence>
<dbReference type="InterPro" id="IPR003593">
    <property type="entry name" value="AAA+_ATPase"/>
</dbReference>
<dbReference type="SUPFAM" id="SSF52200">
    <property type="entry name" value="Toll/Interleukin receptor TIR domain"/>
    <property type="match status" value="1"/>
</dbReference>
<dbReference type="InterPro" id="IPR046831">
    <property type="entry name" value="Calmodulin_bind_N"/>
</dbReference>